<feature type="compositionally biased region" description="Basic and acidic residues" evidence="1">
    <location>
        <begin position="97"/>
        <end position="115"/>
    </location>
</feature>
<dbReference type="EMBL" id="CP002326">
    <property type="protein sequence ID" value="ADQ40229.1"/>
    <property type="molecule type" value="Genomic_DNA"/>
</dbReference>
<sequence length="136" mass="15863">MIRAKLLTKKVIGLKRTKVFSFRLPEDHPFWQEKEKTEVLRQALDIYYAVKLFTSGENKTSRTVETYRSKADTTVDKQKKTINIREFIQNPGSENIRTGELEVKKPESPETDKSRVTKQKLMGFLAEIKRNQSPTM</sequence>
<evidence type="ECO:0000313" key="3">
    <source>
        <dbReference type="Proteomes" id="UP000009256"/>
    </source>
</evidence>
<feature type="region of interest" description="Disordered" evidence="1">
    <location>
        <begin position="92"/>
        <end position="117"/>
    </location>
</feature>
<evidence type="ECO:0000256" key="1">
    <source>
        <dbReference type="SAM" id="MobiDB-lite"/>
    </source>
</evidence>
<evidence type="ECO:0000313" key="2">
    <source>
        <dbReference type="EMBL" id="ADQ40229.1"/>
    </source>
</evidence>
<protein>
    <submittedName>
        <fullName evidence="2">Uncharacterized protein</fullName>
    </submittedName>
</protein>
<dbReference type="HOGENOM" id="CLU_1871565_0_0_9"/>
<accession>E4SAM0</accession>
<dbReference type="OrthoDB" id="9813465at2"/>
<gene>
    <name evidence="2" type="ordered locus">Calkr_0697</name>
</gene>
<keyword evidence="3" id="KW-1185">Reference proteome</keyword>
<dbReference type="Proteomes" id="UP000009256">
    <property type="component" value="Chromosome"/>
</dbReference>
<dbReference type="AlphaFoldDB" id="E4SAM0"/>
<proteinExistence type="predicted"/>
<reference key="1">
    <citation type="submission" date="2010-11" db="EMBL/GenBank/DDBJ databases">
        <title>Complete sequence of chromosome of Caldicellulosiruptor kristjanssonii 177R1B.</title>
        <authorList>
            <consortium name="US DOE Joint Genome Institute"/>
            <person name="Lucas S."/>
            <person name="Copeland A."/>
            <person name="Lapidus A."/>
            <person name="Cheng J.-F."/>
            <person name="Bruce D."/>
            <person name="Goodwin L."/>
            <person name="Pitluck S."/>
            <person name="Davenport K."/>
            <person name="Detter J.C."/>
            <person name="Han C."/>
            <person name="Tapia R."/>
            <person name="Land M."/>
            <person name="Hauser L."/>
            <person name="Jeffries C."/>
            <person name="Kyrpides N."/>
            <person name="Ivanova N."/>
            <person name="Mikhailova N."/>
            <person name="Blumer-Schuette S.E."/>
            <person name="Kelly R.M."/>
            <person name="Woyke T."/>
        </authorList>
    </citation>
    <scope>NUCLEOTIDE SEQUENCE</scope>
    <source>
        <strain>177R1B</strain>
    </source>
</reference>
<reference evidence="2 3" key="2">
    <citation type="journal article" date="2011" name="J. Bacteriol.">
        <title>Complete genome sequences for the anaerobic, extremely thermophilic plant biomass-degrading bacteria Caldicellulosiruptor hydrothermalis, Caldicellulosiruptor kristjanssonii, Caldicellulosiruptor kronotskyensis, Caldicellulosiruptor owensenis, and Caldicellulosiruptor lactoaceticus.</title>
        <authorList>
            <person name="Blumer-Schuette S.E."/>
            <person name="Ozdemir I."/>
            <person name="Mistry D."/>
            <person name="Lucas S."/>
            <person name="Lapidus A."/>
            <person name="Cheng J.F."/>
            <person name="Goodwin L.A."/>
            <person name="Pitluck S."/>
            <person name="Land M.L."/>
            <person name="Hauser L.J."/>
            <person name="Woyke T."/>
            <person name="Mikhailova N."/>
            <person name="Pati A."/>
            <person name="Kyrpides N.C."/>
            <person name="Ivanova N."/>
            <person name="Detter J.C."/>
            <person name="Walston-Davenport K."/>
            <person name="Han S."/>
            <person name="Adams M.W."/>
            <person name="Kelly R.M."/>
        </authorList>
    </citation>
    <scope>NUCLEOTIDE SEQUENCE [LARGE SCALE GENOMIC DNA]</scope>
    <source>
        <strain evidence="3">ATCC 700853 / DSM 12137 / I77R1B</strain>
    </source>
</reference>
<name>E4SAM0_CALA7</name>
<dbReference type="KEGG" id="cki:Calkr_0697"/>
<organism evidence="2 3">
    <name type="scientific">Caldicellulosiruptor acetigenus (strain ATCC 700853 / DSM 12137 / I77R1B)</name>
    <name type="common">Caldicellulosiruptor kristjanssonii</name>
    <dbReference type="NCBI Taxonomy" id="632335"/>
    <lineage>
        <taxon>Bacteria</taxon>
        <taxon>Bacillati</taxon>
        <taxon>Bacillota</taxon>
        <taxon>Bacillota incertae sedis</taxon>
        <taxon>Caldicellulosiruptorales</taxon>
        <taxon>Caldicellulosiruptoraceae</taxon>
        <taxon>Caldicellulosiruptor</taxon>
    </lineage>
</organism>